<feature type="region of interest" description="Disordered" evidence="1">
    <location>
        <begin position="244"/>
        <end position="274"/>
    </location>
</feature>
<gene>
    <name evidence="2" type="ORF">DFP72DRAFT_851819</name>
</gene>
<sequence>MYCAQCWRSEAELGALVRHGEYGLSMLRPKPWAKPGLLKAGLVNLVSPSPPKPGPSRGFWAGPGPVKIEGKLGYLMKEMEHCCRCTPGFAPDDTLIRNDTLIYPLDVEPVLGDVPEADFEITGFTVPPAVSKHKLSSPMPCPGVELYAVPGNTLYIMSHACNKVALVTGAPCPPCVALLRSPAVRSILDRISNGTHKNTAYAYRSHHDEEQSTALGAKGARTSTVDPHVARVEVHWRGVGVRESELHGGKNPVIPKERRRDTEMSPRRTNAMVT</sequence>
<evidence type="ECO:0000313" key="3">
    <source>
        <dbReference type="Proteomes" id="UP000521943"/>
    </source>
</evidence>
<dbReference type="Proteomes" id="UP000521943">
    <property type="component" value="Unassembled WGS sequence"/>
</dbReference>
<evidence type="ECO:0000313" key="2">
    <source>
        <dbReference type="EMBL" id="KAF6750126.1"/>
    </source>
</evidence>
<organism evidence="2 3">
    <name type="scientific">Ephemerocybe angulata</name>
    <dbReference type="NCBI Taxonomy" id="980116"/>
    <lineage>
        <taxon>Eukaryota</taxon>
        <taxon>Fungi</taxon>
        <taxon>Dikarya</taxon>
        <taxon>Basidiomycota</taxon>
        <taxon>Agaricomycotina</taxon>
        <taxon>Agaricomycetes</taxon>
        <taxon>Agaricomycetidae</taxon>
        <taxon>Agaricales</taxon>
        <taxon>Agaricineae</taxon>
        <taxon>Psathyrellaceae</taxon>
        <taxon>Ephemerocybe</taxon>
    </lineage>
</organism>
<feature type="compositionally biased region" description="Basic and acidic residues" evidence="1">
    <location>
        <begin position="255"/>
        <end position="266"/>
    </location>
</feature>
<proteinExistence type="predicted"/>
<dbReference type="EMBL" id="JACGCI010000058">
    <property type="protein sequence ID" value="KAF6750126.1"/>
    <property type="molecule type" value="Genomic_DNA"/>
</dbReference>
<comment type="caution">
    <text evidence="2">The sequence shown here is derived from an EMBL/GenBank/DDBJ whole genome shotgun (WGS) entry which is preliminary data.</text>
</comment>
<protein>
    <submittedName>
        <fullName evidence="2">Uncharacterized protein</fullName>
    </submittedName>
</protein>
<accession>A0A8H6M2S1</accession>
<dbReference type="AlphaFoldDB" id="A0A8H6M2S1"/>
<evidence type="ECO:0000256" key="1">
    <source>
        <dbReference type="SAM" id="MobiDB-lite"/>
    </source>
</evidence>
<feature type="region of interest" description="Disordered" evidence="1">
    <location>
        <begin position="205"/>
        <end position="224"/>
    </location>
</feature>
<keyword evidence="3" id="KW-1185">Reference proteome</keyword>
<name>A0A8H6M2S1_9AGAR</name>
<reference evidence="2 3" key="1">
    <citation type="submission" date="2020-07" db="EMBL/GenBank/DDBJ databases">
        <title>Comparative genomics of pyrophilous fungi reveals a link between fire events and developmental genes.</title>
        <authorList>
            <consortium name="DOE Joint Genome Institute"/>
            <person name="Steindorff A.S."/>
            <person name="Carver A."/>
            <person name="Calhoun S."/>
            <person name="Stillman K."/>
            <person name="Liu H."/>
            <person name="Lipzen A."/>
            <person name="Pangilinan J."/>
            <person name="Labutti K."/>
            <person name="Bruns T.D."/>
            <person name="Grigoriev I.V."/>
        </authorList>
    </citation>
    <scope>NUCLEOTIDE SEQUENCE [LARGE SCALE GENOMIC DNA]</scope>
    <source>
        <strain evidence="2 3">CBS 144469</strain>
    </source>
</reference>